<dbReference type="SUPFAM" id="SSF51294">
    <property type="entry name" value="Hedgehog/intein (Hint) domain"/>
    <property type="match status" value="1"/>
</dbReference>
<dbReference type="InterPro" id="IPR006141">
    <property type="entry name" value="Intein_N"/>
</dbReference>
<evidence type="ECO:0000313" key="2">
    <source>
        <dbReference type="EMBL" id="SEL55376.1"/>
    </source>
</evidence>
<evidence type="ECO:0000259" key="1">
    <source>
        <dbReference type="SMART" id="SM00306"/>
    </source>
</evidence>
<dbReference type="GO" id="GO:0016539">
    <property type="term" value="P:intein-mediated protein splicing"/>
    <property type="evidence" value="ECO:0007669"/>
    <property type="project" value="InterPro"/>
</dbReference>
<dbReference type="InterPro" id="IPR036844">
    <property type="entry name" value="Hint_dom_sf"/>
</dbReference>
<gene>
    <name evidence="2" type="ORF">SAMN05443999_10667</name>
</gene>
<keyword evidence="3" id="KW-1185">Reference proteome</keyword>
<dbReference type="OrthoDB" id="7793891at2"/>
<dbReference type="AlphaFoldDB" id="A0A1H7R516"/>
<name>A0A1H7R516_9RHOB</name>
<reference evidence="2 3" key="1">
    <citation type="submission" date="2016-10" db="EMBL/GenBank/DDBJ databases">
        <authorList>
            <person name="de Groot N.N."/>
        </authorList>
    </citation>
    <scope>NUCLEOTIDE SEQUENCE [LARGE SCALE GENOMIC DNA]</scope>
    <source>
        <strain evidence="2 3">DSM 100674</strain>
    </source>
</reference>
<accession>A0A1H7R516</accession>
<dbReference type="InterPro" id="IPR003587">
    <property type="entry name" value="Hint_dom_N"/>
</dbReference>
<dbReference type="SMART" id="SM00306">
    <property type="entry name" value="HintN"/>
    <property type="match status" value="1"/>
</dbReference>
<evidence type="ECO:0000313" key="3">
    <source>
        <dbReference type="Proteomes" id="UP000199582"/>
    </source>
</evidence>
<dbReference type="PROSITE" id="PS50817">
    <property type="entry name" value="INTEIN_N_TER"/>
    <property type="match status" value="1"/>
</dbReference>
<dbReference type="RefSeq" id="WP_139274557.1">
    <property type="nucleotide sequence ID" value="NZ_FOAG01000006.1"/>
</dbReference>
<organism evidence="2 3">
    <name type="scientific">Roseovarius azorensis</name>
    <dbReference type="NCBI Taxonomy" id="1287727"/>
    <lineage>
        <taxon>Bacteria</taxon>
        <taxon>Pseudomonadati</taxon>
        <taxon>Pseudomonadota</taxon>
        <taxon>Alphaproteobacteria</taxon>
        <taxon>Rhodobacterales</taxon>
        <taxon>Roseobacteraceae</taxon>
        <taxon>Roseovarius</taxon>
    </lineage>
</organism>
<dbReference type="STRING" id="1287727.SAMN05443999_10667"/>
<protein>
    <submittedName>
        <fullName evidence="2">Intein N-terminal splicing region</fullName>
    </submittedName>
</protein>
<dbReference type="CDD" id="cd00081">
    <property type="entry name" value="Hint"/>
    <property type="match status" value="1"/>
</dbReference>
<proteinExistence type="predicted"/>
<dbReference type="Gene3D" id="2.170.16.10">
    <property type="entry name" value="Hedgehog/Intein (Hint) domain"/>
    <property type="match status" value="1"/>
</dbReference>
<sequence>MVSVPEEFEEFSANDLLEALDGKIDLVSNRIVGFYVEVGGSQPLGFGVEGVYFRGVDTQNGDLVEAYYIGGTVGASVGLGTLGTGIFGYEGDPDGFGGISVGVQGSSFATTGFSISRDGSILHFLGANSSLAVNGAIGLTYSVSVNGQNIYSFGLPFTDGNPFEPDPEFVADYVKAAQVIVGQMAFGRSDSEAAQDIVSSIASFLQDEGIAPNQLLFDPEGEDFASAMTTLAAYLARTNSDMSPEDVVRTGLLNQALETLTSSFALHELPGKFIDLGLGAFIPKSYHCFSAGTPVTLWGGRQKPIEEISAEEFVLSHDATGTPVPGRVTKLFRNTTSEFIRLTFGDREDLIATPGHRFLTETGDYMKIGHMLRLGGGAARVVDSSGATIEARGT</sequence>
<feature type="domain" description="Hint" evidence="1">
    <location>
        <begin position="286"/>
        <end position="376"/>
    </location>
</feature>
<dbReference type="Proteomes" id="UP000199582">
    <property type="component" value="Unassembled WGS sequence"/>
</dbReference>
<dbReference type="EMBL" id="FOAG01000006">
    <property type="protein sequence ID" value="SEL55376.1"/>
    <property type="molecule type" value="Genomic_DNA"/>
</dbReference>